<evidence type="ECO:0000313" key="1">
    <source>
        <dbReference type="EMBL" id="CAI2369290.1"/>
    </source>
</evidence>
<protein>
    <submittedName>
        <fullName evidence="1">Uncharacterized protein</fullName>
    </submittedName>
</protein>
<evidence type="ECO:0000313" key="2">
    <source>
        <dbReference type="Proteomes" id="UP001295684"/>
    </source>
</evidence>
<dbReference type="Proteomes" id="UP001295684">
    <property type="component" value="Unassembled WGS sequence"/>
</dbReference>
<sequence>MERINQFKKKLHEKERLIKPFELSSNIDRIEELKAEHIDSEEDLIGIRAPLIKIKSKDTIIKPKVSKLLLKKKNLNINTVDTRTNIPASFARGNRNLQDKCSPVSGINYTVQFGMHKKTPISGSLKFKSFNSNSKDRKEVYTARSSKNRQNLHNLYDKKKNKYFDIGLLNAHNPNSPVHDIVSKKYSNTHTRNCGDDSVNTEQVLKKYRQVLPKREKDKLDKTIKALTKGLKQAPVELPIKNKSKLIKFVLNRDQLFKTISDDQVKDQNIFKEVYIRDKHKASYIELLKQRRVEIHYRNIYGKRERHSSRINNNLNRKRPFSQ</sequence>
<keyword evidence="2" id="KW-1185">Reference proteome</keyword>
<name>A0AAD1ULW9_EUPCR</name>
<dbReference type="EMBL" id="CAMPGE010010442">
    <property type="protein sequence ID" value="CAI2369290.1"/>
    <property type="molecule type" value="Genomic_DNA"/>
</dbReference>
<dbReference type="AlphaFoldDB" id="A0AAD1ULW9"/>
<organism evidence="1 2">
    <name type="scientific">Euplotes crassus</name>
    <dbReference type="NCBI Taxonomy" id="5936"/>
    <lineage>
        <taxon>Eukaryota</taxon>
        <taxon>Sar</taxon>
        <taxon>Alveolata</taxon>
        <taxon>Ciliophora</taxon>
        <taxon>Intramacronucleata</taxon>
        <taxon>Spirotrichea</taxon>
        <taxon>Hypotrichia</taxon>
        <taxon>Euplotida</taxon>
        <taxon>Euplotidae</taxon>
        <taxon>Moneuplotes</taxon>
    </lineage>
</organism>
<proteinExistence type="predicted"/>
<reference evidence="1" key="1">
    <citation type="submission" date="2023-07" db="EMBL/GenBank/DDBJ databases">
        <authorList>
            <consortium name="AG Swart"/>
            <person name="Singh M."/>
            <person name="Singh A."/>
            <person name="Seah K."/>
            <person name="Emmerich C."/>
        </authorList>
    </citation>
    <scope>NUCLEOTIDE SEQUENCE</scope>
    <source>
        <strain evidence="1">DP1</strain>
    </source>
</reference>
<comment type="caution">
    <text evidence="1">The sequence shown here is derived from an EMBL/GenBank/DDBJ whole genome shotgun (WGS) entry which is preliminary data.</text>
</comment>
<gene>
    <name evidence="1" type="ORF">ECRASSUSDP1_LOCUS10589</name>
</gene>
<accession>A0AAD1ULW9</accession>